<reference evidence="1" key="1">
    <citation type="submission" date="2023-10" db="EMBL/GenBank/DDBJ databases">
        <authorList>
            <person name="Chen Y."/>
            <person name="Shah S."/>
            <person name="Dougan E. K."/>
            <person name="Thang M."/>
            <person name="Chan C."/>
        </authorList>
    </citation>
    <scope>NUCLEOTIDE SEQUENCE [LARGE SCALE GENOMIC DNA]</scope>
</reference>
<feature type="non-terminal residue" evidence="1">
    <location>
        <position position="1"/>
    </location>
</feature>
<dbReference type="EMBL" id="CAUYUJ010021361">
    <property type="protein sequence ID" value="CAK0904155.1"/>
    <property type="molecule type" value="Genomic_DNA"/>
</dbReference>
<comment type="caution">
    <text evidence="1">The sequence shown here is derived from an EMBL/GenBank/DDBJ whole genome shotgun (WGS) entry which is preliminary data.</text>
</comment>
<keyword evidence="2" id="KW-1185">Reference proteome</keyword>
<organism evidence="1 2">
    <name type="scientific">Prorocentrum cordatum</name>
    <dbReference type="NCBI Taxonomy" id="2364126"/>
    <lineage>
        <taxon>Eukaryota</taxon>
        <taxon>Sar</taxon>
        <taxon>Alveolata</taxon>
        <taxon>Dinophyceae</taxon>
        <taxon>Prorocentrales</taxon>
        <taxon>Prorocentraceae</taxon>
        <taxon>Prorocentrum</taxon>
    </lineage>
</organism>
<feature type="non-terminal residue" evidence="1">
    <location>
        <position position="129"/>
    </location>
</feature>
<evidence type="ECO:0008006" key="3">
    <source>
        <dbReference type="Google" id="ProtNLM"/>
    </source>
</evidence>
<gene>
    <name evidence="1" type="ORF">PCOR1329_LOCUS80268</name>
</gene>
<accession>A0ABN9XVN8</accession>
<evidence type="ECO:0000313" key="1">
    <source>
        <dbReference type="EMBL" id="CAK0904155.1"/>
    </source>
</evidence>
<dbReference type="Proteomes" id="UP001189429">
    <property type="component" value="Unassembled WGS sequence"/>
</dbReference>
<sequence length="129" mass="14207">HDYRPIYRSVDKELGMHIYYIASKRNWVIGPSPDVDLAVSYAHADALCPHDANHWKLLNGGYIWQAASSISLQPSEGACPVKLDVQAATSAPMPEGTNTSHWMGTYTLTNLVPQSMHGGKPIYEKEATP</sequence>
<proteinExistence type="predicted"/>
<name>A0ABN9XVN8_9DINO</name>
<evidence type="ECO:0000313" key="2">
    <source>
        <dbReference type="Proteomes" id="UP001189429"/>
    </source>
</evidence>
<protein>
    <recommendedName>
        <fullName evidence="3">Phospholipase B-like</fullName>
    </recommendedName>
</protein>